<feature type="chain" id="PRO_5026147432" evidence="5">
    <location>
        <begin position="20"/>
        <end position="238"/>
    </location>
</feature>
<keyword evidence="4" id="KW-1015">Disulfide bond</keyword>
<organism evidence="6">
    <name type="scientific">Phallusia mammillata</name>
    <dbReference type="NCBI Taxonomy" id="59560"/>
    <lineage>
        <taxon>Eukaryota</taxon>
        <taxon>Metazoa</taxon>
        <taxon>Chordata</taxon>
        <taxon>Tunicata</taxon>
        <taxon>Ascidiacea</taxon>
        <taxon>Phlebobranchia</taxon>
        <taxon>Ascidiidae</taxon>
        <taxon>Phallusia</taxon>
    </lineage>
</organism>
<comment type="subunit">
    <text evidence="2">Homodimer; disulfide-linked.</text>
</comment>
<dbReference type="Pfam" id="PF03298">
    <property type="entry name" value="Stanniocalcin"/>
    <property type="match status" value="1"/>
</dbReference>
<dbReference type="GO" id="GO:0005179">
    <property type="term" value="F:hormone activity"/>
    <property type="evidence" value="ECO:0007669"/>
    <property type="project" value="UniProtKB-KW"/>
</dbReference>
<evidence type="ECO:0000256" key="3">
    <source>
        <dbReference type="ARBA" id="ARBA00022702"/>
    </source>
</evidence>
<dbReference type="GO" id="GO:0005615">
    <property type="term" value="C:extracellular space"/>
    <property type="evidence" value="ECO:0007669"/>
    <property type="project" value="TreeGrafter"/>
</dbReference>
<dbReference type="InterPro" id="IPR004978">
    <property type="entry name" value="Stanniocalcin"/>
</dbReference>
<dbReference type="EMBL" id="LR790780">
    <property type="protein sequence ID" value="CAB3266642.1"/>
    <property type="molecule type" value="mRNA"/>
</dbReference>
<evidence type="ECO:0000256" key="5">
    <source>
        <dbReference type="SAM" id="SignalP"/>
    </source>
</evidence>
<dbReference type="AlphaFoldDB" id="A0A6F9DT83"/>
<reference evidence="6" key="1">
    <citation type="submission" date="2020-04" db="EMBL/GenBank/DDBJ databases">
        <authorList>
            <person name="Neveu A P."/>
        </authorList>
    </citation>
    <scope>NUCLEOTIDE SEQUENCE</scope>
    <source>
        <tissue evidence="6">Whole embryo</tissue>
    </source>
</reference>
<feature type="signal peptide" evidence="5">
    <location>
        <begin position="1"/>
        <end position="19"/>
    </location>
</feature>
<dbReference type="PANTHER" id="PTHR11245:SF6">
    <property type="entry name" value="DUF19 DOMAIN-CONTAINING PROTEIN"/>
    <property type="match status" value="1"/>
</dbReference>
<sequence>MRAFSISLTLTCMTLLVICMTLNNSFSEAAGNKMTKKQLRSIGKCLSTSNPVGCDTFKCLQKAKRCKFGELANLCYKFTSLADSFTKHGKRFIKKSLLCKANQIKSNFASWGRECSTVDKKIAEVQSECYQNSSLCRMASLNHKPLKLVLPPEEVLLKRTSLQLFREIMNCGGNVASKFRDAVASILGQSVLSTLFYLQDGSEAPYTDLIANLVERTLPNRHSFFDEGDSTVLSRHVS</sequence>
<dbReference type="GO" id="GO:0006874">
    <property type="term" value="P:intracellular calcium ion homeostasis"/>
    <property type="evidence" value="ECO:0007669"/>
    <property type="project" value="TreeGrafter"/>
</dbReference>
<evidence type="ECO:0000313" key="6">
    <source>
        <dbReference type="EMBL" id="CAB3266642.1"/>
    </source>
</evidence>
<gene>
    <name evidence="6" type="primary">Stc2</name>
</gene>
<name>A0A6F9DT83_9ASCI</name>
<keyword evidence="5" id="KW-0732">Signal</keyword>
<proteinExistence type="evidence at transcript level"/>
<keyword evidence="3" id="KW-0372">Hormone</keyword>
<evidence type="ECO:0000256" key="4">
    <source>
        <dbReference type="ARBA" id="ARBA00023157"/>
    </source>
</evidence>
<protein>
    <submittedName>
        <fullName evidence="6">Stanniocalcin-like</fullName>
    </submittedName>
</protein>
<evidence type="ECO:0000256" key="1">
    <source>
        <dbReference type="ARBA" id="ARBA00008693"/>
    </source>
</evidence>
<evidence type="ECO:0000256" key="2">
    <source>
        <dbReference type="ARBA" id="ARBA00011748"/>
    </source>
</evidence>
<dbReference type="PANTHER" id="PTHR11245">
    <property type="entry name" value="STANNIOCALCIN"/>
    <property type="match status" value="1"/>
</dbReference>
<accession>A0A6F9DT83</accession>
<comment type="similarity">
    <text evidence="1">Belongs to the stanniocalcin family.</text>
</comment>